<comment type="caution">
    <text evidence="3">The sequence shown here is derived from an EMBL/GenBank/DDBJ whole genome shotgun (WGS) entry which is preliminary data.</text>
</comment>
<dbReference type="GO" id="GO:0005737">
    <property type="term" value="C:cytoplasm"/>
    <property type="evidence" value="ECO:0007669"/>
    <property type="project" value="TreeGrafter"/>
</dbReference>
<evidence type="ECO:0000256" key="1">
    <source>
        <dbReference type="ARBA" id="ARBA00022598"/>
    </source>
</evidence>
<evidence type="ECO:0000259" key="2">
    <source>
        <dbReference type="Pfam" id="PF00501"/>
    </source>
</evidence>
<dbReference type="GO" id="GO:0031177">
    <property type="term" value="F:phosphopantetheine binding"/>
    <property type="evidence" value="ECO:0007669"/>
    <property type="project" value="TreeGrafter"/>
</dbReference>
<dbReference type="FunFam" id="3.40.50.980:FF:000001">
    <property type="entry name" value="Non-ribosomal peptide synthetase"/>
    <property type="match status" value="1"/>
</dbReference>
<dbReference type="PANTHER" id="PTHR45527:SF10">
    <property type="entry name" value="PYOCHELIN SYNTHASE PCHF"/>
    <property type="match status" value="1"/>
</dbReference>
<dbReference type="PANTHER" id="PTHR45527">
    <property type="entry name" value="NONRIBOSOMAL PEPTIDE SYNTHETASE"/>
    <property type="match status" value="1"/>
</dbReference>
<sequence length="206" mass="23395">QQKRRLDFNQTQWESNVKDRLLHSLVIKQAELTPNALAILSSQVNLTYRQLMNRVYSLAYHLQQQQQTYSNQLIAILIKKGWEQVVACLAILVSGGAYLPLDVDSPYDRLSALIHETNVHIILTQSHCQHRFPHLTTISVDTFTNNDYSIPFPIKQQSATDLAYIIYTSGSTGKPKGVMISHQAVVNTILDMNSRLEISTNDRIFA</sequence>
<gene>
    <name evidence="3" type="ORF">OKA104_LOCUS49832</name>
</gene>
<dbReference type="SUPFAM" id="SSF56801">
    <property type="entry name" value="Acetyl-CoA synthetase-like"/>
    <property type="match status" value="1"/>
</dbReference>
<dbReference type="PRINTS" id="PR00154">
    <property type="entry name" value="AMPBINDING"/>
</dbReference>
<feature type="domain" description="AMP-dependent synthetase/ligase" evidence="2">
    <location>
        <begin position="28"/>
        <end position="204"/>
    </location>
</feature>
<dbReference type="PROSITE" id="PS00455">
    <property type="entry name" value="AMP_BINDING"/>
    <property type="match status" value="1"/>
</dbReference>
<feature type="non-terminal residue" evidence="3">
    <location>
        <position position="1"/>
    </location>
</feature>
<accession>A0A820M9M6</accession>
<keyword evidence="1" id="KW-0436">Ligase</keyword>
<dbReference type="GO" id="GO:0016874">
    <property type="term" value="F:ligase activity"/>
    <property type="evidence" value="ECO:0007669"/>
    <property type="project" value="UniProtKB-KW"/>
</dbReference>
<dbReference type="InterPro" id="IPR000873">
    <property type="entry name" value="AMP-dep_synth/lig_dom"/>
</dbReference>
<dbReference type="EMBL" id="CAJOAY010023987">
    <property type="protein sequence ID" value="CAF4370935.1"/>
    <property type="molecule type" value="Genomic_DNA"/>
</dbReference>
<dbReference type="InterPro" id="IPR020459">
    <property type="entry name" value="AMP-binding"/>
</dbReference>
<proteinExistence type="predicted"/>
<dbReference type="Pfam" id="PF00501">
    <property type="entry name" value="AMP-binding"/>
    <property type="match status" value="1"/>
</dbReference>
<dbReference type="AlphaFoldDB" id="A0A820M9M6"/>
<dbReference type="GO" id="GO:0044550">
    <property type="term" value="P:secondary metabolite biosynthetic process"/>
    <property type="evidence" value="ECO:0007669"/>
    <property type="project" value="TreeGrafter"/>
</dbReference>
<dbReference type="GO" id="GO:0043041">
    <property type="term" value="P:amino acid activation for nonribosomal peptide biosynthetic process"/>
    <property type="evidence" value="ECO:0007669"/>
    <property type="project" value="TreeGrafter"/>
</dbReference>
<organism evidence="3 4">
    <name type="scientific">Adineta steineri</name>
    <dbReference type="NCBI Taxonomy" id="433720"/>
    <lineage>
        <taxon>Eukaryota</taxon>
        <taxon>Metazoa</taxon>
        <taxon>Spiralia</taxon>
        <taxon>Gnathifera</taxon>
        <taxon>Rotifera</taxon>
        <taxon>Eurotatoria</taxon>
        <taxon>Bdelloidea</taxon>
        <taxon>Adinetida</taxon>
        <taxon>Adinetidae</taxon>
        <taxon>Adineta</taxon>
    </lineage>
</organism>
<reference evidence="3" key="1">
    <citation type="submission" date="2021-02" db="EMBL/GenBank/DDBJ databases">
        <authorList>
            <person name="Nowell W R."/>
        </authorList>
    </citation>
    <scope>NUCLEOTIDE SEQUENCE</scope>
</reference>
<evidence type="ECO:0000313" key="3">
    <source>
        <dbReference type="EMBL" id="CAF4370935.1"/>
    </source>
</evidence>
<evidence type="ECO:0000313" key="4">
    <source>
        <dbReference type="Proteomes" id="UP000663881"/>
    </source>
</evidence>
<dbReference type="InterPro" id="IPR020845">
    <property type="entry name" value="AMP-binding_CS"/>
</dbReference>
<name>A0A820M9M6_9BILA</name>
<protein>
    <recommendedName>
        <fullName evidence="2">AMP-dependent synthetase/ligase domain-containing protein</fullName>
    </recommendedName>
</protein>
<dbReference type="Proteomes" id="UP000663881">
    <property type="component" value="Unassembled WGS sequence"/>
</dbReference>
<dbReference type="Gene3D" id="3.40.50.980">
    <property type="match status" value="2"/>
</dbReference>
<feature type="non-terminal residue" evidence="3">
    <location>
        <position position="206"/>
    </location>
</feature>